<dbReference type="PANTHER" id="PTHR43152:SF3">
    <property type="entry name" value="UVRABC SYSTEM PROTEIN A"/>
    <property type="match status" value="1"/>
</dbReference>
<dbReference type="OrthoDB" id="9809851at2"/>
<dbReference type="AlphaFoldDB" id="A0A1C0YE61"/>
<dbReference type="Gene3D" id="3.40.50.300">
    <property type="entry name" value="P-loop containing nucleotide triphosphate hydrolases"/>
    <property type="match status" value="2"/>
</dbReference>
<evidence type="ECO:0000256" key="4">
    <source>
        <dbReference type="ARBA" id="ARBA00022741"/>
    </source>
</evidence>
<dbReference type="GO" id="GO:0016887">
    <property type="term" value="F:ATP hydrolysis activity"/>
    <property type="evidence" value="ECO:0007669"/>
    <property type="project" value="InterPro"/>
</dbReference>
<name>A0A1C0YE61_9BACL</name>
<evidence type="ECO:0000256" key="11">
    <source>
        <dbReference type="ARBA" id="ARBA00038000"/>
    </source>
</evidence>
<dbReference type="STRING" id="33978.A6M13_13385"/>
<keyword evidence="4" id="KW-0547">Nucleotide-binding</keyword>
<sequence length="745" mass="82341">METQWITLIGARQHNLKNISLRIPKGKITVFTGVSGSGKSSIVFDTIAQEAGRQLNETYSNFVRNFLPKYEAPAIDAIHNLSPAVVVGQERLGGNARSTVGTISDIAPLLRVLYSRFATPSLQTANMYSFNDPQGMCEICEGIGKQLTLNVDTSLDMAKSLNEGAILLPGYGVDTYYWGLYAQSGFFDNDKPLHAYTEEEWQQFLYGAEQKIHITHSTGEFNGTYMGLVYRFRRALQQQKELSEREKKKREPFMITAKCDACNGSRYRPEVLASQLHGYSIYDLSELQLTELSKVLTNFTDPQMEAVITRILQRVHSLIDIGLGYMSLNRETATLSGGESQRVKMVKYLSSTLTGMLYIFDEPSTGLHPRDVYRLNDLLRQIRDNGNTVLVVEHDADVIQIADYIVDVGPGAGIHGGTILFSGPYEQFKENGSITAQALNTQTPLNEKPRAVTTFLTSSTSSLHNLQQVALHVPERVLTVVTGVAGSGKSTLVHDVFANEHAEAIVIDQQPIHTNVRSNAATYLGMMDKIRKLFAKENDVEAALFSYNSKGGCKECGGNGSITLNLSFLDNVERVCPSCRGERYDEHVLAYTYNGKNIVEVLAMDVEEALQFFSAKDIVKKLQTLQLVGLSYMSLGQPLSTFSGGECQRLKLAKEMKEDGQLYILDEPTTGLHIRDVATLMNMLHQLVDAGNTVVVIEHQTDVIRQADWIIDLGPEGGSGGGHILFEGPPQDLLACSMSITAKYI</sequence>
<keyword evidence="9" id="KW-0238">DNA-binding</keyword>
<protein>
    <recommendedName>
        <fullName evidence="12">UvrABC system protein A</fullName>
    </recommendedName>
    <alternativeName>
        <fullName evidence="13">Excinuclease ABC subunit A</fullName>
    </alternativeName>
</protein>
<dbReference type="Proteomes" id="UP000093199">
    <property type="component" value="Unassembled WGS sequence"/>
</dbReference>
<keyword evidence="5" id="KW-0227">DNA damage</keyword>
<dbReference type="PANTHER" id="PTHR43152">
    <property type="entry name" value="UVRABC SYSTEM PROTEIN A"/>
    <property type="match status" value="1"/>
</dbReference>
<evidence type="ECO:0000256" key="6">
    <source>
        <dbReference type="ARBA" id="ARBA00022769"/>
    </source>
</evidence>
<dbReference type="InterPro" id="IPR017871">
    <property type="entry name" value="ABC_transporter-like_CS"/>
</dbReference>
<evidence type="ECO:0000313" key="16">
    <source>
        <dbReference type="Proteomes" id="UP000093199"/>
    </source>
</evidence>
<evidence type="ECO:0000256" key="3">
    <source>
        <dbReference type="ARBA" id="ARBA00022737"/>
    </source>
</evidence>
<dbReference type="SMART" id="SM00382">
    <property type="entry name" value="AAA"/>
    <property type="match status" value="2"/>
</dbReference>
<evidence type="ECO:0000256" key="12">
    <source>
        <dbReference type="ARBA" id="ARBA00039316"/>
    </source>
</evidence>
<evidence type="ECO:0000256" key="10">
    <source>
        <dbReference type="ARBA" id="ARBA00023204"/>
    </source>
</evidence>
<dbReference type="GO" id="GO:0005524">
    <property type="term" value="F:ATP binding"/>
    <property type="evidence" value="ECO:0007669"/>
    <property type="project" value="UniProtKB-KW"/>
</dbReference>
<dbReference type="GO" id="GO:0003677">
    <property type="term" value="F:DNA binding"/>
    <property type="evidence" value="ECO:0007669"/>
    <property type="project" value="UniProtKB-KW"/>
</dbReference>
<dbReference type="InterPro" id="IPR027417">
    <property type="entry name" value="P-loop_NTPase"/>
</dbReference>
<keyword evidence="3" id="KW-0677">Repeat</keyword>
<dbReference type="InterPro" id="IPR003439">
    <property type="entry name" value="ABC_transporter-like_ATP-bd"/>
</dbReference>
<comment type="subcellular location">
    <subcellularLocation>
        <location evidence="1">Cytoplasm</location>
    </subcellularLocation>
</comment>
<dbReference type="GO" id="GO:0006281">
    <property type="term" value="P:DNA repair"/>
    <property type="evidence" value="ECO:0007669"/>
    <property type="project" value="UniProtKB-KW"/>
</dbReference>
<dbReference type="PROSITE" id="PS50893">
    <property type="entry name" value="ABC_TRANSPORTER_2"/>
    <property type="match status" value="2"/>
</dbReference>
<keyword evidence="16" id="KW-1185">Reference proteome</keyword>
<feature type="domain" description="ABC transporter" evidence="14">
    <location>
        <begin position="1"/>
        <end position="441"/>
    </location>
</feature>
<dbReference type="Gene3D" id="1.20.1580.10">
    <property type="entry name" value="ABC transporter ATPase like domain"/>
    <property type="match status" value="2"/>
</dbReference>
<feature type="domain" description="ABC transporter" evidence="14">
    <location>
        <begin position="449"/>
        <end position="738"/>
    </location>
</feature>
<evidence type="ECO:0000313" key="15">
    <source>
        <dbReference type="EMBL" id="OCS85425.1"/>
    </source>
</evidence>
<keyword evidence="2" id="KW-0963">Cytoplasm</keyword>
<evidence type="ECO:0000256" key="7">
    <source>
        <dbReference type="ARBA" id="ARBA00022840"/>
    </source>
</evidence>
<reference evidence="15 16" key="1">
    <citation type="submission" date="2016-07" db="EMBL/GenBank/DDBJ databases">
        <title>Caryophanon tenue genome sequencing.</title>
        <authorList>
            <person name="Verma A."/>
            <person name="Pal Y."/>
            <person name="Krishnamurthi S."/>
        </authorList>
    </citation>
    <scope>NUCLEOTIDE SEQUENCE [LARGE SCALE GENOMIC DNA]</scope>
    <source>
        <strain evidence="15 16">DSM 14152</strain>
    </source>
</reference>
<accession>A0A1C0YE61</accession>
<dbReference type="EMBL" id="MASJ01000014">
    <property type="protein sequence ID" value="OCS85425.1"/>
    <property type="molecule type" value="Genomic_DNA"/>
</dbReference>
<keyword evidence="7" id="KW-0067">ATP-binding</keyword>
<dbReference type="Pfam" id="PF00005">
    <property type="entry name" value="ABC_tran"/>
    <property type="match status" value="1"/>
</dbReference>
<evidence type="ECO:0000256" key="13">
    <source>
        <dbReference type="ARBA" id="ARBA00042156"/>
    </source>
</evidence>
<dbReference type="GO" id="GO:0005737">
    <property type="term" value="C:cytoplasm"/>
    <property type="evidence" value="ECO:0007669"/>
    <property type="project" value="UniProtKB-SubCell"/>
</dbReference>
<evidence type="ECO:0000256" key="9">
    <source>
        <dbReference type="ARBA" id="ARBA00023125"/>
    </source>
</evidence>
<comment type="caution">
    <text evidence="15">The sequence shown here is derived from an EMBL/GenBank/DDBJ whole genome shotgun (WGS) entry which is preliminary data.</text>
</comment>
<dbReference type="Gene3D" id="1.10.8.280">
    <property type="entry name" value="ABC transporter ATPase domain-like"/>
    <property type="match status" value="1"/>
</dbReference>
<evidence type="ECO:0000256" key="2">
    <source>
        <dbReference type="ARBA" id="ARBA00022490"/>
    </source>
</evidence>
<keyword evidence="10" id="KW-0234">DNA repair</keyword>
<evidence type="ECO:0000256" key="5">
    <source>
        <dbReference type="ARBA" id="ARBA00022763"/>
    </source>
</evidence>
<dbReference type="PROSITE" id="PS00211">
    <property type="entry name" value="ABC_TRANSPORTER_1"/>
    <property type="match status" value="2"/>
</dbReference>
<keyword evidence="8" id="KW-0267">Excision nuclease</keyword>
<comment type="similarity">
    <text evidence="11">Belongs to the ABC transporter superfamily. UvrA family.</text>
</comment>
<evidence type="ECO:0000259" key="14">
    <source>
        <dbReference type="PROSITE" id="PS50893"/>
    </source>
</evidence>
<proteinExistence type="inferred from homology"/>
<evidence type="ECO:0000256" key="8">
    <source>
        <dbReference type="ARBA" id="ARBA00022881"/>
    </source>
</evidence>
<dbReference type="CDD" id="cd03270">
    <property type="entry name" value="ABC_UvrA_I"/>
    <property type="match status" value="1"/>
</dbReference>
<dbReference type="SUPFAM" id="SSF52540">
    <property type="entry name" value="P-loop containing nucleoside triphosphate hydrolases"/>
    <property type="match status" value="2"/>
</dbReference>
<organism evidence="15 16">
    <name type="scientific">Caryophanon tenue</name>
    <dbReference type="NCBI Taxonomy" id="33978"/>
    <lineage>
        <taxon>Bacteria</taxon>
        <taxon>Bacillati</taxon>
        <taxon>Bacillota</taxon>
        <taxon>Bacilli</taxon>
        <taxon>Bacillales</taxon>
        <taxon>Caryophanaceae</taxon>
        <taxon>Caryophanon</taxon>
    </lineage>
</organism>
<evidence type="ECO:0000256" key="1">
    <source>
        <dbReference type="ARBA" id="ARBA00004496"/>
    </source>
</evidence>
<dbReference type="GO" id="GO:0004518">
    <property type="term" value="F:nuclease activity"/>
    <property type="evidence" value="ECO:0007669"/>
    <property type="project" value="UniProtKB-KW"/>
</dbReference>
<keyword evidence="6" id="KW-0228">DNA excision</keyword>
<dbReference type="InterPro" id="IPR003593">
    <property type="entry name" value="AAA+_ATPase"/>
</dbReference>
<dbReference type="RefSeq" id="WP_066544981.1">
    <property type="nucleotide sequence ID" value="NZ_MASJ01000014.1"/>
</dbReference>
<gene>
    <name evidence="15" type="ORF">A6M13_13385</name>
</gene>